<dbReference type="OrthoDB" id="12104at2157"/>
<keyword evidence="4" id="KW-1185">Reference proteome</keyword>
<feature type="compositionally biased region" description="Polar residues" evidence="1">
    <location>
        <begin position="220"/>
        <end position="265"/>
    </location>
</feature>
<dbReference type="RefSeq" id="WP_148550818.1">
    <property type="nucleotide sequence ID" value="NZ_CP011097.1"/>
</dbReference>
<accession>A0A3G1B403</accession>
<evidence type="ECO:0000313" key="3">
    <source>
        <dbReference type="EMBL" id="AJZ75466.1"/>
    </source>
</evidence>
<sequence>MNKDEVEIIGKQVKDMYGTQMGKVIGTITDIDGSIQTVGVDCGLQGLTQVPFEQLVVQGEVVIYIPKWRLDAQRFLREKGLTIRRLKALIDIVSENDEMKDDAEIIHEKYKSKLLTLEEAEKQIASALGSRLEELGLQLKTVKTLLFDAKVQFKSNEISEAKYDLIKTHTGEIMEHIDHEKAEILNIQRRITDLSLDGVRTDVNQQVQIQQSAVSYLVTNTTQGQQVEPTPSAPSYSPEVQPSEQANHSAPSQVQPIFAHSTPSPAENREEVASANLPQPPTTNAAVKTTERSDWFAGMEAQ</sequence>
<evidence type="ECO:0000256" key="1">
    <source>
        <dbReference type="SAM" id="MobiDB-lite"/>
    </source>
</evidence>
<dbReference type="GeneID" id="24875294"/>
<protein>
    <recommendedName>
        <fullName evidence="2">CdvA-like coiled-coil domain-containing protein</fullName>
    </recommendedName>
</protein>
<gene>
    <name evidence="3" type="ORF">SU86_002680</name>
</gene>
<dbReference type="KEGG" id="tah:SU86_002680"/>
<reference evidence="3 4" key="1">
    <citation type="journal article" date="2016" name="Sci. Rep.">
        <title>A novel ammonia-oxidizing archaeon from wastewater treatment plant: Its enrichment, physiological and genomic characteristics.</title>
        <authorList>
            <person name="Li Y."/>
            <person name="Ding K."/>
            <person name="Wen X."/>
            <person name="Zhang B."/>
            <person name="Shen B."/>
            <person name="Yang Y."/>
        </authorList>
    </citation>
    <scope>NUCLEOTIDE SEQUENCE [LARGE SCALE GENOMIC DNA]</scope>
    <source>
        <strain evidence="3 4">SAT1</strain>
    </source>
</reference>
<dbReference type="EMBL" id="CP011097">
    <property type="protein sequence ID" value="AJZ75466.1"/>
    <property type="molecule type" value="Genomic_DNA"/>
</dbReference>
<feature type="region of interest" description="Disordered" evidence="1">
    <location>
        <begin position="220"/>
        <end position="302"/>
    </location>
</feature>
<dbReference type="InterPro" id="IPR041461">
    <property type="entry name" value="CdvA_CC"/>
</dbReference>
<evidence type="ECO:0000259" key="2">
    <source>
        <dbReference type="Pfam" id="PF18822"/>
    </source>
</evidence>
<dbReference type="Proteomes" id="UP000266745">
    <property type="component" value="Chromosome"/>
</dbReference>
<dbReference type="AlphaFoldDB" id="A0A3G1B403"/>
<evidence type="ECO:0000313" key="4">
    <source>
        <dbReference type="Proteomes" id="UP000266745"/>
    </source>
</evidence>
<name>A0A3G1B403_9ARCH</name>
<organism evidence="3 4">
    <name type="scientific">Candidatus Nitrosotenuis cloacae</name>
    <dbReference type="NCBI Taxonomy" id="1603555"/>
    <lineage>
        <taxon>Archaea</taxon>
        <taxon>Nitrososphaerota</taxon>
        <taxon>Candidatus Nitrosotenuis</taxon>
    </lineage>
</organism>
<dbReference type="Pfam" id="PF18822">
    <property type="entry name" value="CdvA"/>
    <property type="match status" value="1"/>
</dbReference>
<proteinExistence type="predicted"/>
<feature type="domain" description="CdvA-like coiled-coil" evidence="2">
    <location>
        <begin position="84"/>
        <end position="202"/>
    </location>
</feature>
<dbReference type="STRING" id="1603555.SU86_002680"/>